<evidence type="ECO:0000256" key="3">
    <source>
        <dbReference type="ARBA" id="ARBA00022448"/>
    </source>
</evidence>
<dbReference type="SUPFAM" id="SSF50331">
    <property type="entry name" value="MOP-like"/>
    <property type="match status" value="1"/>
</dbReference>
<dbReference type="GO" id="GO:0140359">
    <property type="term" value="F:ABC-type transporter activity"/>
    <property type="evidence" value="ECO:0007669"/>
    <property type="project" value="UniProtKB-ARBA"/>
</dbReference>
<evidence type="ECO:0000256" key="1">
    <source>
        <dbReference type="ARBA" id="ARBA00004417"/>
    </source>
</evidence>
<keyword evidence="3" id="KW-0813">Transport</keyword>
<dbReference type="InterPro" id="IPR008995">
    <property type="entry name" value="Mo/tungstate-bd_C_term_dom"/>
</dbReference>
<dbReference type="Pfam" id="PF08402">
    <property type="entry name" value="TOBE_2"/>
    <property type="match status" value="1"/>
</dbReference>
<sequence length="334" mass="36487">MVCALRLERVVRRYGNHAAVDEIDLSVEKGEFLTLLGPSGCGKTTTLRLIGGMDRPDGGIIEIMGRRVDRLPSHKRDTATVFQSGALFPHLTVAENVAYGLKMRGVSKSDIAPRVKRILDVVRMESFSQRYPAEMSGGQRQRVALARAMVVEPSILLFDEPMSALDLKLKLELRSEIRRLHEELGYTAVFVTHDQSEAMALSDRIAVMNKGKIEQIGSPIEIFERPASEFVYTFVGESCSLRLPPALGGTGPDVAAGKVFIRPTSLGLVNGAGAENEVVARITSVEYLGGTYRIHAETDRGNLFFDSPAAPAVGPDHMVKVGWKTADATYFPNS</sequence>
<dbReference type="SUPFAM" id="SSF52540">
    <property type="entry name" value="P-loop containing nucleoside triphosphate hydrolases"/>
    <property type="match status" value="1"/>
</dbReference>
<proteinExistence type="inferred from homology"/>
<evidence type="ECO:0000256" key="4">
    <source>
        <dbReference type="ARBA" id="ARBA00022741"/>
    </source>
</evidence>
<dbReference type="GO" id="GO:0005524">
    <property type="term" value="F:ATP binding"/>
    <property type="evidence" value="ECO:0007669"/>
    <property type="project" value="UniProtKB-KW"/>
</dbReference>
<comment type="similarity">
    <text evidence="2">Belongs to the ABC transporter superfamily.</text>
</comment>
<dbReference type="InterPro" id="IPR017871">
    <property type="entry name" value="ABC_transporter-like_CS"/>
</dbReference>
<dbReference type="Proteomes" id="UP000199423">
    <property type="component" value="Unassembled WGS sequence"/>
</dbReference>
<dbReference type="PROSITE" id="PS00211">
    <property type="entry name" value="ABC_TRANSPORTER_1"/>
    <property type="match status" value="1"/>
</dbReference>
<evidence type="ECO:0000313" key="7">
    <source>
        <dbReference type="EMBL" id="SFV34424.1"/>
    </source>
</evidence>
<keyword evidence="5 7" id="KW-0067">ATP-binding</keyword>
<accession>A0A1I7NIE5</accession>
<evidence type="ECO:0000256" key="5">
    <source>
        <dbReference type="ARBA" id="ARBA00022840"/>
    </source>
</evidence>
<evidence type="ECO:0000256" key="2">
    <source>
        <dbReference type="ARBA" id="ARBA00005417"/>
    </source>
</evidence>
<dbReference type="PANTHER" id="PTHR42781:SF4">
    <property type="entry name" value="SPERMIDINE_PUTRESCINE IMPORT ATP-BINDING PROTEIN POTA"/>
    <property type="match status" value="1"/>
</dbReference>
<evidence type="ECO:0000313" key="8">
    <source>
        <dbReference type="Proteomes" id="UP000199423"/>
    </source>
</evidence>
<dbReference type="GO" id="GO:0016887">
    <property type="term" value="F:ATP hydrolysis activity"/>
    <property type="evidence" value="ECO:0007669"/>
    <property type="project" value="InterPro"/>
</dbReference>
<dbReference type="EMBL" id="FPCH01000002">
    <property type="protein sequence ID" value="SFV34424.1"/>
    <property type="molecule type" value="Genomic_DNA"/>
</dbReference>
<dbReference type="Pfam" id="PF00005">
    <property type="entry name" value="ABC_tran"/>
    <property type="match status" value="1"/>
</dbReference>
<dbReference type="InterPro" id="IPR013611">
    <property type="entry name" value="Transp-assoc_OB_typ2"/>
</dbReference>
<dbReference type="PANTHER" id="PTHR42781">
    <property type="entry name" value="SPERMIDINE/PUTRESCINE IMPORT ATP-BINDING PROTEIN POTA"/>
    <property type="match status" value="1"/>
</dbReference>
<organism evidence="7 8">
    <name type="scientific">Hyphomicrobium facile</name>
    <dbReference type="NCBI Taxonomy" id="51670"/>
    <lineage>
        <taxon>Bacteria</taxon>
        <taxon>Pseudomonadati</taxon>
        <taxon>Pseudomonadota</taxon>
        <taxon>Alphaproteobacteria</taxon>
        <taxon>Hyphomicrobiales</taxon>
        <taxon>Hyphomicrobiaceae</taxon>
        <taxon>Hyphomicrobium</taxon>
    </lineage>
</organism>
<reference evidence="8" key="1">
    <citation type="submission" date="2016-10" db="EMBL/GenBank/DDBJ databases">
        <authorList>
            <person name="Varghese N."/>
            <person name="Submissions S."/>
        </authorList>
    </citation>
    <scope>NUCLEOTIDE SEQUENCE [LARGE SCALE GENOMIC DNA]</scope>
    <source>
        <strain evidence="8">DSM 1565</strain>
    </source>
</reference>
<keyword evidence="8" id="KW-1185">Reference proteome</keyword>
<dbReference type="OrthoDB" id="7929164at2"/>
<dbReference type="FunFam" id="3.40.50.300:FF:000042">
    <property type="entry name" value="Maltose/maltodextrin ABC transporter, ATP-binding protein"/>
    <property type="match status" value="1"/>
</dbReference>
<feature type="domain" description="ABC transporter" evidence="6">
    <location>
        <begin position="5"/>
        <end position="235"/>
    </location>
</feature>
<dbReference type="PROSITE" id="PS50893">
    <property type="entry name" value="ABC_TRANSPORTER_2"/>
    <property type="match status" value="1"/>
</dbReference>
<dbReference type="SMART" id="SM00382">
    <property type="entry name" value="AAA"/>
    <property type="match status" value="1"/>
</dbReference>
<keyword evidence="4" id="KW-0547">Nucleotide-binding</keyword>
<protein>
    <submittedName>
        <fullName evidence="7">Putative spermidine/putrescine transport system ATP-binding protein</fullName>
    </submittedName>
</protein>
<dbReference type="Gene3D" id="3.40.50.300">
    <property type="entry name" value="P-loop containing nucleotide triphosphate hydrolases"/>
    <property type="match status" value="1"/>
</dbReference>
<comment type="subcellular location">
    <subcellularLocation>
        <location evidence="1">Cell inner membrane</location>
        <topology evidence="1">Peripheral membrane protein</topology>
    </subcellularLocation>
</comment>
<dbReference type="InterPro" id="IPR050093">
    <property type="entry name" value="ABC_SmlMolc_Importer"/>
</dbReference>
<name>A0A1I7NIE5_9HYPH</name>
<gene>
    <name evidence="7" type="ORF">SAMN04488557_2320</name>
</gene>
<dbReference type="AlphaFoldDB" id="A0A1I7NIE5"/>
<dbReference type="STRING" id="51670.SAMN04488557_2320"/>
<dbReference type="RefSeq" id="WP_092867813.1">
    <property type="nucleotide sequence ID" value="NZ_FPCH01000002.1"/>
</dbReference>
<dbReference type="GO" id="GO:0043190">
    <property type="term" value="C:ATP-binding cassette (ABC) transporter complex"/>
    <property type="evidence" value="ECO:0007669"/>
    <property type="project" value="InterPro"/>
</dbReference>
<dbReference type="InterPro" id="IPR003439">
    <property type="entry name" value="ABC_transporter-like_ATP-bd"/>
</dbReference>
<dbReference type="InterPro" id="IPR027417">
    <property type="entry name" value="P-loop_NTPase"/>
</dbReference>
<dbReference type="InterPro" id="IPR003593">
    <property type="entry name" value="AAA+_ATPase"/>
</dbReference>
<evidence type="ECO:0000259" key="6">
    <source>
        <dbReference type="PROSITE" id="PS50893"/>
    </source>
</evidence>